<dbReference type="InterPro" id="IPR017853">
    <property type="entry name" value="GH"/>
</dbReference>
<feature type="compositionally biased region" description="Low complexity" evidence="7">
    <location>
        <begin position="375"/>
        <end position="392"/>
    </location>
</feature>
<keyword evidence="5" id="KW-0624">Polysaccharide degradation</keyword>
<feature type="chain" id="PRO_5013163876" evidence="8">
    <location>
        <begin position="20"/>
        <end position="523"/>
    </location>
</feature>
<dbReference type="OrthoDB" id="2121421at2759"/>
<protein>
    <submittedName>
        <fullName evidence="10">Cellulase-domain-containing protein</fullName>
    </submittedName>
</protein>
<evidence type="ECO:0000256" key="7">
    <source>
        <dbReference type="SAM" id="MobiDB-lite"/>
    </source>
</evidence>
<comment type="similarity">
    <text evidence="1 6">Belongs to the glycosyl hydrolase 5 (cellulase A) family.</text>
</comment>
<evidence type="ECO:0000256" key="1">
    <source>
        <dbReference type="ARBA" id="ARBA00005641"/>
    </source>
</evidence>
<evidence type="ECO:0000256" key="4">
    <source>
        <dbReference type="ARBA" id="ARBA00023295"/>
    </source>
</evidence>
<dbReference type="InterPro" id="IPR018087">
    <property type="entry name" value="Glyco_hydro_5_CS"/>
</dbReference>
<accession>A0A1Y1WPG1</accession>
<proteinExistence type="inferred from homology"/>
<dbReference type="InterPro" id="IPR050386">
    <property type="entry name" value="Glycosyl_hydrolase_5"/>
</dbReference>
<dbReference type="GO" id="GO:0009251">
    <property type="term" value="P:glucan catabolic process"/>
    <property type="evidence" value="ECO:0007669"/>
    <property type="project" value="TreeGrafter"/>
</dbReference>
<keyword evidence="4 6" id="KW-0326">Glycosidase</keyword>
<keyword evidence="11" id="KW-1185">Reference proteome</keyword>
<evidence type="ECO:0000256" key="8">
    <source>
        <dbReference type="SAM" id="SignalP"/>
    </source>
</evidence>
<reference evidence="10 11" key="2">
    <citation type="submission" date="2016-08" db="EMBL/GenBank/DDBJ databases">
        <title>Pervasive Adenine N6-methylation of Active Genes in Fungi.</title>
        <authorList>
            <consortium name="DOE Joint Genome Institute"/>
            <person name="Mondo S.J."/>
            <person name="Dannebaum R.O."/>
            <person name="Kuo R.C."/>
            <person name="Labutti K."/>
            <person name="Haridas S."/>
            <person name="Kuo A."/>
            <person name="Salamov A."/>
            <person name="Ahrendt S.R."/>
            <person name="Lipzen A."/>
            <person name="Sullivan W."/>
            <person name="Andreopoulos W.B."/>
            <person name="Clum A."/>
            <person name="Lindquist E."/>
            <person name="Daum C."/>
            <person name="Ramamoorthy G.K."/>
            <person name="Gryganskyi A."/>
            <person name="Culley D."/>
            <person name="Magnuson J.K."/>
            <person name="James T.Y."/>
            <person name="O'Malley M.A."/>
            <person name="Stajich J.E."/>
            <person name="Spatafora J.W."/>
            <person name="Visel A."/>
            <person name="Grigoriev I.V."/>
        </authorList>
    </citation>
    <scope>NUCLEOTIDE SEQUENCE [LARGE SCALE GENOMIC DNA]</scope>
    <source>
        <strain evidence="10 11">S4</strain>
    </source>
</reference>
<dbReference type="Pfam" id="PF00150">
    <property type="entry name" value="Cellulase"/>
    <property type="match status" value="1"/>
</dbReference>
<dbReference type="PANTHER" id="PTHR31297">
    <property type="entry name" value="GLUCAN ENDO-1,6-BETA-GLUCOSIDASE B"/>
    <property type="match status" value="1"/>
</dbReference>
<dbReference type="PROSITE" id="PS00659">
    <property type="entry name" value="GLYCOSYL_HYDROL_F5"/>
    <property type="match status" value="1"/>
</dbReference>
<evidence type="ECO:0000256" key="2">
    <source>
        <dbReference type="ARBA" id="ARBA00022801"/>
    </source>
</evidence>
<keyword evidence="8" id="KW-0732">Signal</keyword>
<keyword evidence="3" id="KW-0119">Carbohydrate metabolism</keyword>
<dbReference type="AlphaFoldDB" id="A0A1Y1WPG1"/>
<evidence type="ECO:0000256" key="6">
    <source>
        <dbReference type="RuleBase" id="RU361153"/>
    </source>
</evidence>
<name>A0A1Y1WPG1_9FUNG</name>
<evidence type="ECO:0000313" key="10">
    <source>
        <dbReference type="EMBL" id="ORX75146.1"/>
    </source>
</evidence>
<dbReference type="Gene3D" id="3.20.20.80">
    <property type="entry name" value="Glycosidases"/>
    <property type="match status" value="1"/>
</dbReference>
<dbReference type="EMBL" id="MCFG01000375">
    <property type="protein sequence ID" value="ORX75146.1"/>
    <property type="molecule type" value="Genomic_DNA"/>
</dbReference>
<reference evidence="10 11" key="1">
    <citation type="submission" date="2016-08" db="EMBL/GenBank/DDBJ databases">
        <title>A Parts List for Fungal Cellulosomes Revealed by Comparative Genomics.</title>
        <authorList>
            <consortium name="DOE Joint Genome Institute"/>
            <person name="Haitjema C.H."/>
            <person name="Gilmore S.P."/>
            <person name="Henske J.K."/>
            <person name="Solomon K.V."/>
            <person name="De Groot R."/>
            <person name="Kuo A."/>
            <person name="Mondo S.J."/>
            <person name="Salamov A.A."/>
            <person name="Labutti K."/>
            <person name="Zhao Z."/>
            <person name="Chiniquy J."/>
            <person name="Barry K."/>
            <person name="Brewer H.M."/>
            <person name="Purvine S.O."/>
            <person name="Wright A.T."/>
            <person name="Boxma B."/>
            <person name="Van Alen T."/>
            <person name="Hackstein J.H."/>
            <person name="Baker S.E."/>
            <person name="Grigoriev I.V."/>
            <person name="O'Malley M.A."/>
        </authorList>
    </citation>
    <scope>NUCLEOTIDE SEQUENCE [LARGE SCALE GENOMIC DNA]</scope>
    <source>
        <strain evidence="10 11">S4</strain>
    </source>
</reference>
<dbReference type="GO" id="GO:0005576">
    <property type="term" value="C:extracellular region"/>
    <property type="evidence" value="ECO:0007669"/>
    <property type="project" value="TreeGrafter"/>
</dbReference>
<evidence type="ECO:0000256" key="5">
    <source>
        <dbReference type="ARBA" id="ARBA00023326"/>
    </source>
</evidence>
<sequence length="523" mass="58742">MKFINTLALIGLAIIGSNAMQDIPSKDLVKKFNIGWNLGNTLDAHCLEFLDYSEDQTASETCWENPRATQELFNKLNSAGFDIFRIPTTWTGHFGDGPEYKIDDAWMKRVHEVVQYAINTGAYAILNIHHENWNYAFSNNLETAKVVLEAIWKQIATEFEEYDEHLIFEGMNEPRKVDTDVEWNGGDQEGWDFVNEMNELFIKTVRATGGNNKLRHLMIPTYAAAVNEHTLEGFKYPNDDDKVIVSVHSYTPYEFALATDDTAYSVFNNTQPIEWAMNNIKTYFRDKDIPVILGEFGAMNRNNEEDRQRWAETFVSSARAIGVPCVLWDNGVFEGDGERFGIIDRNKLTITYPLLLKGLMAGVGKTVNISDEDQQQQPQQPSIEPPTAETPTIKPPPSVTPPSTVAPPNIEPPTVEPPTVEPPTVEPPTVEPPTVTPPNVEPPTVEPPTVSPPNVEPPTVEPPTVTPPNVENDNDYLSCAKDDNACKSKKSEECYKKVSECWITQQDQSKCNELSNTCSKIWN</sequence>
<dbReference type="SUPFAM" id="SSF51445">
    <property type="entry name" value="(Trans)glycosidases"/>
    <property type="match status" value="1"/>
</dbReference>
<feature type="compositionally biased region" description="Pro residues" evidence="7">
    <location>
        <begin position="409"/>
        <end position="466"/>
    </location>
</feature>
<dbReference type="PANTHER" id="PTHR31297:SF41">
    <property type="entry name" value="ENDOGLUCANASE, PUTATIVE (AFU_ORTHOLOGUE AFUA_5G01830)-RELATED"/>
    <property type="match status" value="1"/>
</dbReference>
<dbReference type="InterPro" id="IPR001547">
    <property type="entry name" value="Glyco_hydro_5"/>
</dbReference>
<keyword evidence="2 6" id="KW-0378">Hydrolase</keyword>
<dbReference type="STRING" id="1754192.A0A1Y1WPG1"/>
<dbReference type="GO" id="GO:0008422">
    <property type="term" value="F:beta-glucosidase activity"/>
    <property type="evidence" value="ECO:0007669"/>
    <property type="project" value="TreeGrafter"/>
</dbReference>
<dbReference type="GO" id="GO:0009986">
    <property type="term" value="C:cell surface"/>
    <property type="evidence" value="ECO:0007669"/>
    <property type="project" value="TreeGrafter"/>
</dbReference>
<evidence type="ECO:0000259" key="9">
    <source>
        <dbReference type="Pfam" id="PF00150"/>
    </source>
</evidence>
<evidence type="ECO:0000256" key="3">
    <source>
        <dbReference type="ARBA" id="ARBA00023277"/>
    </source>
</evidence>
<dbReference type="Proteomes" id="UP000193944">
    <property type="component" value="Unassembled WGS sequence"/>
</dbReference>
<evidence type="ECO:0000313" key="11">
    <source>
        <dbReference type="Proteomes" id="UP000193944"/>
    </source>
</evidence>
<feature type="domain" description="Glycoside hydrolase family 5" evidence="9">
    <location>
        <begin position="56"/>
        <end position="331"/>
    </location>
</feature>
<organism evidence="10 11">
    <name type="scientific">Anaeromyces robustus</name>
    <dbReference type="NCBI Taxonomy" id="1754192"/>
    <lineage>
        <taxon>Eukaryota</taxon>
        <taxon>Fungi</taxon>
        <taxon>Fungi incertae sedis</taxon>
        <taxon>Chytridiomycota</taxon>
        <taxon>Chytridiomycota incertae sedis</taxon>
        <taxon>Neocallimastigomycetes</taxon>
        <taxon>Neocallimastigales</taxon>
        <taxon>Neocallimastigaceae</taxon>
        <taxon>Anaeromyces</taxon>
    </lineage>
</organism>
<feature type="signal peptide" evidence="8">
    <location>
        <begin position="1"/>
        <end position="19"/>
    </location>
</feature>
<comment type="caution">
    <text evidence="10">The sequence shown here is derived from an EMBL/GenBank/DDBJ whole genome shotgun (WGS) entry which is preliminary data.</text>
</comment>
<feature type="region of interest" description="Disordered" evidence="7">
    <location>
        <begin position="371"/>
        <end position="481"/>
    </location>
</feature>
<gene>
    <name evidence="10" type="ORF">BCR32DRAFT_329929</name>
</gene>